<dbReference type="InterPro" id="IPR036058">
    <property type="entry name" value="Kazal_dom_sf"/>
</dbReference>
<dbReference type="SMART" id="SM00280">
    <property type="entry name" value="KAZAL"/>
    <property type="match status" value="3"/>
</dbReference>
<dbReference type="Pfam" id="PF07648">
    <property type="entry name" value="Kazal_2"/>
    <property type="match status" value="2"/>
</dbReference>
<accession>A0ABM4AM03</accession>
<dbReference type="PROSITE" id="PS51465">
    <property type="entry name" value="KAZAL_2"/>
    <property type="match status" value="3"/>
</dbReference>
<protein>
    <submittedName>
        <fullName evidence="6">Follistatin-like</fullName>
    </submittedName>
</protein>
<name>A0ABM4AM03_VANTA</name>
<evidence type="ECO:0000259" key="4">
    <source>
        <dbReference type="PROSITE" id="PS51465"/>
    </source>
</evidence>
<reference evidence="6" key="1">
    <citation type="submission" date="2025-08" db="UniProtKB">
        <authorList>
            <consortium name="RefSeq"/>
        </authorList>
    </citation>
    <scope>IDENTIFICATION</scope>
    <source>
        <tissue evidence="6">Whole body</tissue>
    </source>
</reference>
<comment type="subcellular location">
    <subcellularLocation>
        <location evidence="1">Secreted</location>
    </subcellularLocation>
</comment>
<evidence type="ECO:0000256" key="1">
    <source>
        <dbReference type="ARBA" id="ARBA00004613"/>
    </source>
</evidence>
<sequence length="339" mass="38621">MKEYLFCVFVSLGLGNQKVFCRESYLTKNNDAAGLYKNDYNPETSYVEGSWDPILRNRRHSDDEEQNYEDKLFFPDDDYDDAPHNNLPNPQNIETCMNSCQYVDTNYDPVCGTDYVTYINLNQLECAMNCGVDVRIRKLSPCLGWSETTTTPTTVTQKEMLKSCLLLCPSTQEYNPVCGTNNITYYNYGKLFCAQVCGVDVQLNRRSPCPKLPKSTTDSFVASRSLIPYELTKEFLLCLQICPTTPEYDPVCGSNQKTYYNIAKLQCARNCGIDVTILKRSHCSTQISTSLNKDDETDLKKTMMNESHETDQDFTVPQDVLDRIFSTNEGDGDIVFIRS</sequence>
<keyword evidence="5" id="KW-1185">Reference proteome</keyword>
<evidence type="ECO:0000313" key="5">
    <source>
        <dbReference type="Proteomes" id="UP001652626"/>
    </source>
</evidence>
<keyword evidence="3" id="KW-1015">Disulfide bond</keyword>
<feature type="domain" description="Kazal-like" evidence="4">
    <location>
        <begin position="90"/>
        <end position="144"/>
    </location>
</feature>
<evidence type="ECO:0000256" key="3">
    <source>
        <dbReference type="ARBA" id="ARBA00023157"/>
    </source>
</evidence>
<dbReference type="InterPro" id="IPR002350">
    <property type="entry name" value="Kazal_dom"/>
</dbReference>
<evidence type="ECO:0000313" key="6">
    <source>
        <dbReference type="RefSeq" id="XP_064072350.1"/>
    </source>
</evidence>
<keyword evidence="2" id="KW-0964">Secreted</keyword>
<feature type="domain" description="Kazal-like" evidence="4">
    <location>
        <begin position="158"/>
        <end position="211"/>
    </location>
</feature>
<evidence type="ECO:0000256" key="2">
    <source>
        <dbReference type="ARBA" id="ARBA00022525"/>
    </source>
</evidence>
<feature type="domain" description="Kazal-like" evidence="4">
    <location>
        <begin position="232"/>
        <end position="285"/>
    </location>
</feature>
<gene>
    <name evidence="6" type="primary">LOC113402527</name>
</gene>
<dbReference type="Proteomes" id="UP001652626">
    <property type="component" value="Chromosome 11"/>
</dbReference>
<dbReference type="GeneID" id="113402527"/>
<dbReference type="PANTHER" id="PTHR21179:SF0">
    <property type="entry name" value="SERINE PROTEASE INHIBITOR KAZAL-TYPE 4"/>
    <property type="match status" value="1"/>
</dbReference>
<dbReference type="RefSeq" id="XP_064072350.1">
    <property type="nucleotide sequence ID" value="XM_064216280.1"/>
</dbReference>
<dbReference type="Gene3D" id="3.30.60.30">
    <property type="match status" value="3"/>
</dbReference>
<dbReference type="SUPFAM" id="SSF100895">
    <property type="entry name" value="Kazal-type serine protease inhibitors"/>
    <property type="match status" value="3"/>
</dbReference>
<organism evidence="5 6">
    <name type="scientific">Vanessa tameamea</name>
    <name type="common">Kamehameha butterfly</name>
    <dbReference type="NCBI Taxonomy" id="334116"/>
    <lineage>
        <taxon>Eukaryota</taxon>
        <taxon>Metazoa</taxon>
        <taxon>Ecdysozoa</taxon>
        <taxon>Arthropoda</taxon>
        <taxon>Hexapoda</taxon>
        <taxon>Insecta</taxon>
        <taxon>Pterygota</taxon>
        <taxon>Neoptera</taxon>
        <taxon>Endopterygota</taxon>
        <taxon>Lepidoptera</taxon>
        <taxon>Glossata</taxon>
        <taxon>Ditrysia</taxon>
        <taxon>Papilionoidea</taxon>
        <taxon>Nymphalidae</taxon>
        <taxon>Nymphalinae</taxon>
        <taxon>Vanessa</taxon>
    </lineage>
</organism>
<dbReference type="InterPro" id="IPR039932">
    <property type="entry name" value="Spink4-like"/>
</dbReference>
<dbReference type="Pfam" id="PF00050">
    <property type="entry name" value="Kazal_1"/>
    <property type="match status" value="1"/>
</dbReference>
<proteinExistence type="predicted"/>
<dbReference type="CDD" id="cd00104">
    <property type="entry name" value="KAZAL_FS"/>
    <property type="match status" value="3"/>
</dbReference>
<dbReference type="PANTHER" id="PTHR21179">
    <property type="entry name" value="SERINE-TYPE ENDOPEPTIDASE INHIBITOR"/>
    <property type="match status" value="1"/>
</dbReference>